<feature type="region of interest" description="Disordered" evidence="9">
    <location>
        <begin position="318"/>
        <end position="385"/>
    </location>
</feature>
<accession>A0A9Q5HWH5</accession>
<evidence type="ECO:0000256" key="2">
    <source>
        <dbReference type="ARBA" id="ARBA00006178"/>
    </source>
</evidence>
<comment type="caution">
    <text evidence="11">The sequence shown here is derived from an EMBL/GenBank/DDBJ whole genome shotgun (WGS) entry which is preliminary data.</text>
</comment>
<evidence type="ECO:0000259" key="10">
    <source>
        <dbReference type="Pfam" id="PF05236"/>
    </source>
</evidence>
<organism evidence="11 12">
    <name type="scientific">Sanghuangporus baumii</name>
    <name type="common">Phellinus baumii</name>
    <dbReference type="NCBI Taxonomy" id="108892"/>
    <lineage>
        <taxon>Eukaryota</taxon>
        <taxon>Fungi</taxon>
        <taxon>Dikarya</taxon>
        <taxon>Basidiomycota</taxon>
        <taxon>Agaricomycotina</taxon>
        <taxon>Agaricomycetes</taxon>
        <taxon>Hymenochaetales</taxon>
        <taxon>Hymenochaetaceae</taxon>
        <taxon>Sanghuangporus</taxon>
    </lineage>
</organism>
<feature type="compositionally biased region" description="Polar residues" evidence="9">
    <location>
        <begin position="164"/>
        <end position="176"/>
    </location>
</feature>
<comment type="similarity">
    <text evidence="2">Belongs to the TAF4 family.</text>
</comment>
<dbReference type="GO" id="GO:0006367">
    <property type="term" value="P:transcription initiation at RNA polymerase II promoter"/>
    <property type="evidence" value="ECO:0007669"/>
    <property type="project" value="TreeGrafter"/>
</dbReference>
<dbReference type="EMBL" id="LNZH02000194">
    <property type="protein sequence ID" value="OCB87216.1"/>
    <property type="molecule type" value="Genomic_DNA"/>
</dbReference>
<keyword evidence="4" id="KW-0805">Transcription regulation</keyword>
<dbReference type="GO" id="GO:0003677">
    <property type="term" value="F:DNA binding"/>
    <property type="evidence" value="ECO:0007669"/>
    <property type="project" value="TreeGrafter"/>
</dbReference>
<dbReference type="InterPro" id="IPR009072">
    <property type="entry name" value="Histone-fold"/>
</dbReference>
<evidence type="ECO:0000313" key="11">
    <source>
        <dbReference type="EMBL" id="OCB87216.1"/>
    </source>
</evidence>
<evidence type="ECO:0000256" key="5">
    <source>
        <dbReference type="ARBA" id="ARBA00023163"/>
    </source>
</evidence>
<feature type="region of interest" description="Disordered" evidence="9">
    <location>
        <begin position="419"/>
        <end position="471"/>
    </location>
</feature>
<feature type="compositionally biased region" description="Low complexity" evidence="9">
    <location>
        <begin position="333"/>
        <end position="362"/>
    </location>
</feature>
<evidence type="ECO:0000256" key="7">
    <source>
        <dbReference type="ARBA" id="ARBA00025346"/>
    </source>
</evidence>
<dbReference type="Gene3D" id="1.10.20.10">
    <property type="entry name" value="Histone, subunit A"/>
    <property type="match status" value="1"/>
</dbReference>
<name>A0A9Q5HWH5_SANBA</name>
<feature type="compositionally biased region" description="Basic and acidic residues" evidence="9">
    <location>
        <begin position="318"/>
        <end position="332"/>
    </location>
</feature>
<feature type="region of interest" description="Disordered" evidence="9">
    <location>
        <begin position="155"/>
        <end position="176"/>
    </location>
</feature>
<dbReference type="GO" id="GO:0005669">
    <property type="term" value="C:transcription factor TFIID complex"/>
    <property type="evidence" value="ECO:0007669"/>
    <property type="project" value="InterPro"/>
</dbReference>
<comment type="function">
    <text evidence="7">Functions as a component of the DNA-binding general transcription factor complex TFIID. Binding of TFIID to a promoter (with or without TATA element) is the initial step in pre-initiation complex (PIC) formation. TFIID plays a key role in the regulation of gene expression by RNA polymerase II through different activities such as transcription activator interaction, core promoter recognition and selectivity, TFIIA and TFIIB interaction, chromatin modification (histone acetylation by TAF1), facilitation of DNA opening and initiation of transcription.</text>
</comment>
<feature type="region of interest" description="Disordered" evidence="9">
    <location>
        <begin position="1"/>
        <end position="96"/>
    </location>
</feature>
<keyword evidence="5" id="KW-0804">Transcription</keyword>
<reference evidence="11" key="1">
    <citation type="submission" date="2016-06" db="EMBL/GenBank/DDBJ databases">
        <title>Draft Genome sequence of the fungus Inonotus baumii.</title>
        <authorList>
            <person name="Zhu H."/>
            <person name="Lin W."/>
        </authorList>
    </citation>
    <scope>NUCLEOTIDE SEQUENCE</scope>
    <source>
        <strain evidence="11">821</strain>
    </source>
</reference>
<dbReference type="InterPro" id="IPR007900">
    <property type="entry name" value="TAF4_C"/>
</dbReference>
<evidence type="ECO:0000256" key="9">
    <source>
        <dbReference type="SAM" id="MobiDB-lite"/>
    </source>
</evidence>
<evidence type="ECO:0000313" key="12">
    <source>
        <dbReference type="Proteomes" id="UP000757232"/>
    </source>
</evidence>
<keyword evidence="6" id="KW-0539">Nucleus</keyword>
<dbReference type="AlphaFoldDB" id="A0A9Q5HWH5"/>
<dbReference type="Pfam" id="PF05236">
    <property type="entry name" value="TAF4"/>
    <property type="match status" value="1"/>
</dbReference>
<dbReference type="InterPro" id="IPR045144">
    <property type="entry name" value="TAF4"/>
</dbReference>
<dbReference type="Proteomes" id="UP000757232">
    <property type="component" value="Unassembled WGS sequence"/>
</dbReference>
<evidence type="ECO:0000256" key="1">
    <source>
        <dbReference type="ARBA" id="ARBA00004123"/>
    </source>
</evidence>
<protein>
    <recommendedName>
        <fullName evidence="3">Transcription initiation factor TFIID subunit 4</fullName>
    </recommendedName>
    <alternativeName>
        <fullName evidence="8">TBP-associated factor 4</fullName>
    </alternativeName>
</protein>
<evidence type="ECO:0000256" key="8">
    <source>
        <dbReference type="ARBA" id="ARBA00031747"/>
    </source>
</evidence>
<evidence type="ECO:0000256" key="4">
    <source>
        <dbReference type="ARBA" id="ARBA00023015"/>
    </source>
</evidence>
<proteinExistence type="inferred from homology"/>
<dbReference type="OrthoDB" id="21060at2759"/>
<comment type="subcellular location">
    <subcellularLocation>
        <location evidence="1">Nucleus</location>
    </subcellularLocation>
</comment>
<evidence type="ECO:0000256" key="6">
    <source>
        <dbReference type="ARBA" id="ARBA00023242"/>
    </source>
</evidence>
<sequence>MTVTDQVVSSVNDDGDEEREMAMTTQATYGAPATKKMKLEHDGSKPDTPQPSTSTPTPAPTYTTTAQWSTPIPIDPALQQQPTTTPTTTSTTQTTPAQVALQQIQRQAPIMNYQHYQAYGATHYPQYTPQHYAQYTAQTATIPTVPAATTTTLTSTTSAAPLSRQATQTPAVETDQNADISTLNDAVGSAGLDLRAEEETLQRSQDYYSSYKSYEDRSRRQPNSPAFDTRILGATMRAIGTRHKVSRIPEDAVNYLALALRARLQALIEAMADAAQHRATAQYDRAPSQYEDGTPMWNVVVRRDLKKQLEVLERVEREEEMRLRRERRERADAAAAANAQAAGSPMPDGIGATNGDDAATDGGIAGAAGKKSKKKKEGPGVTAKNMSEDVQKRLSNATAAQAAGLGRGKYAWMNAGVVSSAPSPAPTKSKASTSTQATTAAGQTAAKSWTKPYVPASAKASQSPAPGDEDKLVVTIRDAMFIIERERGHGAGRGAAAARGWV</sequence>
<feature type="compositionally biased region" description="Polar residues" evidence="9">
    <location>
        <begin position="1"/>
        <end position="12"/>
    </location>
</feature>
<dbReference type="PANTHER" id="PTHR15138:SF14">
    <property type="entry name" value="TRANSCRIPTION INITIATION FACTOR TFIID SUBUNIT 4"/>
    <property type="match status" value="1"/>
</dbReference>
<keyword evidence="12" id="KW-1185">Reference proteome</keyword>
<dbReference type="PANTHER" id="PTHR15138">
    <property type="entry name" value="TRANSCRIPTION INITIATION FACTOR TFIID SUBUNIT 4"/>
    <property type="match status" value="1"/>
</dbReference>
<evidence type="ECO:0000256" key="3">
    <source>
        <dbReference type="ARBA" id="ARBA00017306"/>
    </source>
</evidence>
<feature type="compositionally biased region" description="Low complexity" evidence="9">
    <location>
        <begin position="419"/>
        <end position="448"/>
    </location>
</feature>
<feature type="compositionally biased region" description="Low complexity" evidence="9">
    <location>
        <begin position="79"/>
        <end position="96"/>
    </location>
</feature>
<feature type="domain" description="Transcription initiation factor TFIID component TAF4 C-terminal" evidence="10">
    <location>
        <begin position="183"/>
        <end position="487"/>
    </location>
</feature>
<feature type="compositionally biased region" description="Low complexity" evidence="9">
    <location>
        <begin position="50"/>
        <end position="67"/>
    </location>
</feature>
<feature type="compositionally biased region" description="Low complexity" evidence="9">
    <location>
        <begin position="455"/>
        <end position="466"/>
    </location>
</feature>
<dbReference type="CDD" id="cd08045">
    <property type="entry name" value="HFD_TAF4"/>
    <property type="match status" value="1"/>
</dbReference>
<gene>
    <name evidence="11" type="ORF">A7U60_g5733</name>
</gene>
<dbReference type="GO" id="GO:0046982">
    <property type="term" value="F:protein heterodimerization activity"/>
    <property type="evidence" value="ECO:0007669"/>
    <property type="project" value="InterPro"/>
</dbReference>
<dbReference type="GO" id="GO:0016251">
    <property type="term" value="F:RNA polymerase II general transcription initiation factor activity"/>
    <property type="evidence" value="ECO:0007669"/>
    <property type="project" value="TreeGrafter"/>
</dbReference>